<dbReference type="Pfam" id="PF00149">
    <property type="entry name" value="Metallophos"/>
    <property type="match status" value="1"/>
</dbReference>
<dbReference type="InterPro" id="IPR051158">
    <property type="entry name" value="Metallophosphoesterase_sf"/>
</dbReference>
<keyword evidence="1" id="KW-0812">Transmembrane</keyword>
<dbReference type="SUPFAM" id="SSF56300">
    <property type="entry name" value="Metallo-dependent phosphatases"/>
    <property type="match status" value="1"/>
</dbReference>
<dbReference type="Proteomes" id="UP001519272">
    <property type="component" value="Unassembled WGS sequence"/>
</dbReference>
<keyword evidence="1" id="KW-0472">Membrane</keyword>
<dbReference type="CDD" id="cd07385">
    <property type="entry name" value="MPP_YkuE_C"/>
    <property type="match status" value="1"/>
</dbReference>
<evidence type="ECO:0000313" key="4">
    <source>
        <dbReference type="Proteomes" id="UP001519272"/>
    </source>
</evidence>
<organism evidence="3 4">
    <name type="scientific">Paenibacillus turicensis</name>
    <dbReference type="NCBI Taxonomy" id="160487"/>
    <lineage>
        <taxon>Bacteria</taxon>
        <taxon>Bacillati</taxon>
        <taxon>Bacillota</taxon>
        <taxon>Bacilli</taxon>
        <taxon>Bacillales</taxon>
        <taxon>Paenibacillaceae</taxon>
        <taxon>Paenibacillus</taxon>
    </lineage>
</organism>
<dbReference type="InterPro" id="IPR004843">
    <property type="entry name" value="Calcineurin-like_PHP"/>
</dbReference>
<protein>
    <submittedName>
        <fullName evidence="3">MPP superfamily phosphohydrolase</fullName>
    </submittedName>
</protein>
<name>A0ABS4FQ10_9BACL</name>
<proteinExistence type="predicted"/>
<dbReference type="EMBL" id="JAGGKG010000004">
    <property type="protein sequence ID" value="MBP1904674.1"/>
    <property type="molecule type" value="Genomic_DNA"/>
</dbReference>
<dbReference type="RefSeq" id="WP_210088341.1">
    <property type="nucleotide sequence ID" value="NZ_JAGGKG010000004.1"/>
</dbReference>
<dbReference type="PANTHER" id="PTHR31302">
    <property type="entry name" value="TRANSMEMBRANE PROTEIN WITH METALLOPHOSPHOESTERASE DOMAIN-RELATED"/>
    <property type="match status" value="1"/>
</dbReference>
<evidence type="ECO:0000259" key="2">
    <source>
        <dbReference type="Pfam" id="PF00149"/>
    </source>
</evidence>
<feature type="transmembrane region" description="Helical" evidence="1">
    <location>
        <begin position="104"/>
        <end position="122"/>
    </location>
</feature>
<dbReference type="PANTHER" id="PTHR31302:SF0">
    <property type="entry name" value="TRANSMEMBRANE PROTEIN WITH METALLOPHOSPHOESTERASE DOMAIN"/>
    <property type="match status" value="1"/>
</dbReference>
<keyword evidence="1" id="KW-1133">Transmembrane helix</keyword>
<evidence type="ECO:0000256" key="1">
    <source>
        <dbReference type="SAM" id="Phobius"/>
    </source>
</evidence>
<keyword evidence="4" id="KW-1185">Reference proteome</keyword>
<feature type="transmembrane region" description="Helical" evidence="1">
    <location>
        <begin position="69"/>
        <end position="92"/>
    </location>
</feature>
<comment type="caution">
    <text evidence="3">The sequence shown here is derived from an EMBL/GenBank/DDBJ whole genome shotgun (WGS) entry which is preliminary data.</text>
</comment>
<feature type="domain" description="Calcineurin-like phosphoesterase" evidence="2">
    <location>
        <begin position="146"/>
        <end position="309"/>
    </location>
</feature>
<accession>A0ABS4FQ10</accession>
<feature type="transmembrane region" description="Helical" evidence="1">
    <location>
        <begin position="6"/>
        <end position="25"/>
    </location>
</feature>
<reference evidence="3 4" key="1">
    <citation type="submission" date="2021-03" db="EMBL/GenBank/DDBJ databases">
        <title>Genomic Encyclopedia of Type Strains, Phase IV (KMG-IV): sequencing the most valuable type-strain genomes for metagenomic binning, comparative biology and taxonomic classification.</title>
        <authorList>
            <person name="Goeker M."/>
        </authorList>
    </citation>
    <scope>NUCLEOTIDE SEQUENCE [LARGE SCALE GENOMIC DNA]</scope>
    <source>
        <strain evidence="3 4">DSM 14349</strain>
    </source>
</reference>
<dbReference type="Gene3D" id="3.60.21.10">
    <property type="match status" value="1"/>
</dbReference>
<sequence length="370" mass="41940">MFILIGLVFLLIYGVLVFYIGWSGWRWMRPVVSARFKLFYIVIISFLAISLILGRVFGSISILSMIGSYWLAVFSLLLLLLPIAHLSIWLSRLTPLPRHRVQKWVGFITLATLLLLLGYGSYQAYNPVVREYNLHINKKVDGLDQLKIVMASDMHFGLLSGENHAKRMVSTINELQPDLVLYPGDIIDDDLDAYRNRDFVKILSDVKAKYGVFASLGNHDKYDGPIQNIIDTLKQSNMSVLYDENITINDQFTLVGRKDRTEKDRNPLSSLMAGIDKSKPLILLEHQPYDLDLANEQGIDLMVSGHTHRGQIAPAHLITKAIYENDWGYLKKGNMHSVVTSGYGFWGPPIRLGSRSEIVQINITFGDNNK</sequence>
<feature type="transmembrane region" description="Helical" evidence="1">
    <location>
        <begin position="37"/>
        <end position="57"/>
    </location>
</feature>
<gene>
    <name evidence="3" type="ORF">J2Z32_001297</name>
</gene>
<dbReference type="InterPro" id="IPR029052">
    <property type="entry name" value="Metallo-depent_PP-like"/>
</dbReference>
<evidence type="ECO:0000313" key="3">
    <source>
        <dbReference type="EMBL" id="MBP1904674.1"/>
    </source>
</evidence>